<dbReference type="KEGG" id="abas:ACPOL_3152"/>
<dbReference type="Proteomes" id="UP000253606">
    <property type="component" value="Chromosome"/>
</dbReference>
<accession>A0A2Z5G159</accession>
<dbReference type="AlphaFoldDB" id="A0A2Z5G159"/>
<sequence length="76" mass="8498">MAGDGLLRDELATASLSKIPAWLGTLASYLKQRSRILRSNVVDSIKINTQMKNESMGLWLRKSSMTSKITETDNVR</sequence>
<dbReference type="EMBL" id="CP030840">
    <property type="protein sequence ID" value="AXC12447.1"/>
    <property type="molecule type" value="Genomic_DNA"/>
</dbReference>
<gene>
    <name evidence="1" type="ORF">ACPOL_3152</name>
</gene>
<reference evidence="1 2" key="1">
    <citation type="journal article" date="2018" name="Front. Microbiol.">
        <title>Hydrolytic Capabilities as a Key to Environmental Success: Chitinolytic and Cellulolytic Acidobacteria From Acidic Sub-arctic Soils and Boreal Peatlands.</title>
        <authorList>
            <person name="Belova S.E."/>
            <person name="Ravin N.V."/>
            <person name="Pankratov T.A."/>
            <person name="Rakitin A.L."/>
            <person name="Ivanova A.A."/>
            <person name="Beletsky A.V."/>
            <person name="Mardanov A.V."/>
            <person name="Sinninghe Damste J.S."/>
            <person name="Dedysh S.N."/>
        </authorList>
    </citation>
    <scope>NUCLEOTIDE SEQUENCE [LARGE SCALE GENOMIC DNA]</scope>
    <source>
        <strain evidence="1 2">SBC82</strain>
    </source>
</reference>
<name>A0A2Z5G159_9BACT</name>
<proteinExistence type="predicted"/>
<keyword evidence="2" id="KW-1185">Reference proteome</keyword>
<organism evidence="1 2">
    <name type="scientific">Acidisarcina polymorpha</name>
    <dbReference type="NCBI Taxonomy" id="2211140"/>
    <lineage>
        <taxon>Bacteria</taxon>
        <taxon>Pseudomonadati</taxon>
        <taxon>Acidobacteriota</taxon>
        <taxon>Terriglobia</taxon>
        <taxon>Terriglobales</taxon>
        <taxon>Acidobacteriaceae</taxon>
        <taxon>Acidisarcina</taxon>
    </lineage>
</organism>
<evidence type="ECO:0000313" key="1">
    <source>
        <dbReference type="EMBL" id="AXC12447.1"/>
    </source>
</evidence>
<protein>
    <submittedName>
        <fullName evidence="1">Uncharacterized protein</fullName>
    </submittedName>
</protein>
<evidence type="ECO:0000313" key="2">
    <source>
        <dbReference type="Proteomes" id="UP000253606"/>
    </source>
</evidence>